<comment type="caution">
    <text evidence="3">The sequence shown here is derived from an EMBL/GenBank/DDBJ whole genome shotgun (WGS) entry which is preliminary data.</text>
</comment>
<keyword evidence="2" id="KW-0812">Transmembrane</keyword>
<dbReference type="Proteomes" id="UP001498238">
    <property type="component" value="Unassembled WGS sequence"/>
</dbReference>
<evidence type="ECO:0000313" key="3">
    <source>
        <dbReference type="EMBL" id="GAA0037146.1"/>
    </source>
</evidence>
<evidence type="ECO:0000256" key="2">
    <source>
        <dbReference type="SAM" id="Phobius"/>
    </source>
</evidence>
<feature type="compositionally biased region" description="Basic and acidic residues" evidence="1">
    <location>
        <begin position="385"/>
        <end position="401"/>
    </location>
</feature>
<evidence type="ECO:0000256" key="1">
    <source>
        <dbReference type="SAM" id="MobiDB-lite"/>
    </source>
</evidence>
<keyword evidence="2" id="KW-1133">Transmembrane helix</keyword>
<keyword evidence="2" id="KW-0472">Membrane</keyword>
<feature type="transmembrane region" description="Helical" evidence="2">
    <location>
        <begin position="6"/>
        <end position="23"/>
    </location>
</feature>
<protein>
    <submittedName>
        <fullName evidence="3">Uncharacterized protein</fullName>
    </submittedName>
</protein>
<gene>
    <name evidence="3" type="ORF">NCCP602_31080</name>
</gene>
<accession>A0ABN0SRR2</accession>
<feature type="region of interest" description="Disordered" evidence="1">
    <location>
        <begin position="319"/>
        <end position="414"/>
    </location>
</feature>
<feature type="transmembrane region" description="Helical" evidence="2">
    <location>
        <begin position="251"/>
        <end position="272"/>
    </location>
</feature>
<organism evidence="3 4">
    <name type="scientific">Brevibacterium metallidurans</name>
    <dbReference type="NCBI Taxonomy" id="1482676"/>
    <lineage>
        <taxon>Bacteria</taxon>
        <taxon>Bacillati</taxon>
        <taxon>Actinomycetota</taxon>
        <taxon>Actinomycetes</taxon>
        <taxon>Micrococcales</taxon>
        <taxon>Brevibacteriaceae</taxon>
        <taxon>Brevibacterium</taxon>
    </lineage>
</organism>
<feature type="region of interest" description="Disordered" evidence="1">
    <location>
        <begin position="160"/>
        <end position="237"/>
    </location>
</feature>
<feature type="compositionally biased region" description="Low complexity" evidence="1">
    <location>
        <begin position="325"/>
        <end position="384"/>
    </location>
</feature>
<reference evidence="3 4" key="1">
    <citation type="submission" date="2024-01" db="EMBL/GenBank/DDBJ databases">
        <title>Characterization of antibiotic resistant novel bacterial strains and their environmental applications.</title>
        <authorList>
            <person name="Manzoor S."/>
            <person name="Abbas S."/>
            <person name="Arshad M."/>
            <person name="Ahmed I."/>
        </authorList>
    </citation>
    <scope>NUCLEOTIDE SEQUENCE [LARGE SCALE GENOMIC DNA]</scope>
    <source>
        <strain evidence="3 4">NCCP-602</strain>
    </source>
</reference>
<dbReference type="EMBL" id="BAAAAF010000017">
    <property type="protein sequence ID" value="GAA0037146.1"/>
    <property type="molecule type" value="Genomic_DNA"/>
</dbReference>
<dbReference type="RefSeq" id="WP_339393783.1">
    <property type="nucleotide sequence ID" value="NZ_BAAAAF010000017.1"/>
</dbReference>
<keyword evidence="4" id="KW-1185">Reference proteome</keyword>
<name>A0ABN0SRR2_9MICO</name>
<feature type="compositionally biased region" description="Low complexity" evidence="1">
    <location>
        <begin position="183"/>
        <end position="198"/>
    </location>
</feature>
<feature type="transmembrane region" description="Helical" evidence="2">
    <location>
        <begin position="278"/>
        <end position="297"/>
    </location>
</feature>
<feature type="region of interest" description="Disordered" evidence="1">
    <location>
        <begin position="543"/>
        <end position="565"/>
    </location>
</feature>
<proteinExistence type="predicted"/>
<evidence type="ECO:0000313" key="4">
    <source>
        <dbReference type="Proteomes" id="UP001498238"/>
    </source>
</evidence>
<sequence length="620" mass="64313">MDTSIIVVIAIAVVFVVVVPAMIRRSATELSRVDLDRLPDDAQVVRAESQNPCRDLGERVAVFRAEAVKPSVPSADHAAAGIAPNLRLSAGTPELSVIDGDAQTAEAVPESQPEPESQPAVLPVAVGETRSAFLAGGHDRASGADNVRPLHPAVHAVFAQTGGTGSGRQNEGRAAESVSRLGAGQQRAVRAQAAATANRARRMPPGGGQDRLGGSDPTTEPTSRPDEDPTMTESTAPLRESLRSIGTMVRGFALTFLASVLGVIVTSVLAFFSVVHPALIGVFAGLAVVSLFIVRTLNMRKREIRKRLRRMTGAVTEVEDDADAEAATTSRAAVTAGSTATGAAKTAGSTRSSTVGSTAARAQAMAAAKAAATPRSTASETKASSADEKATTAKTARERALQQRSATAKYAREEAVTGEIPVVRIRNESAEGHTTRQILLTGPIPVIAEPAAVTNAAEKADTTPAETSSPVAAADEASEVVAASTTSVAADLADTVVQSAQRSAAAKSAAEAAVNDPFQQRLKARDGWSPTPLPVPSYVGAQEAEHAVPTPKAADASSYETQARSREDIAAQFAEELGYRAELSDSAREDSPLEHGRKAIRADRAPALDAVNDVLARRRA</sequence>